<dbReference type="InterPro" id="IPR036388">
    <property type="entry name" value="WH-like_DNA-bd_sf"/>
</dbReference>
<dbReference type="PANTHER" id="PTHR30126">
    <property type="entry name" value="HTH-TYPE TRANSCRIPTIONAL REGULATOR"/>
    <property type="match status" value="1"/>
</dbReference>
<dbReference type="PANTHER" id="PTHR30126:SF40">
    <property type="entry name" value="HTH-TYPE TRANSCRIPTIONAL REGULATOR GLTR"/>
    <property type="match status" value="1"/>
</dbReference>
<dbReference type="GO" id="GO:0003700">
    <property type="term" value="F:DNA-binding transcription factor activity"/>
    <property type="evidence" value="ECO:0007669"/>
    <property type="project" value="InterPro"/>
</dbReference>
<evidence type="ECO:0000259" key="5">
    <source>
        <dbReference type="PROSITE" id="PS50931"/>
    </source>
</evidence>
<evidence type="ECO:0000256" key="2">
    <source>
        <dbReference type="ARBA" id="ARBA00023015"/>
    </source>
</evidence>
<proteinExistence type="inferred from homology"/>
<gene>
    <name evidence="6" type="ORF">MNBD_ALPHA11-1920</name>
</gene>
<feature type="domain" description="HTH lysR-type" evidence="5">
    <location>
        <begin position="18"/>
        <end position="75"/>
    </location>
</feature>
<keyword evidence="3" id="KW-0238">DNA-binding</keyword>
<dbReference type="InterPro" id="IPR036390">
    <property type="entry name" value="WH_DNA-bd_sf"/>
</dbReference>
<dbReference type="Pfam" id="PF00126">
    <property type="entry name" value="HTH_1"/>
    <property type="match status" value="1"/>
</dbReference>
<dbReference type="SUPFAM" id="SSF46785">
    <property type="entry name" value="Winged helix' DNA-binding domain"/>
    <property type="match status" value="1"/>
</dbReference>
<evidence type="ECO:0000256" key="3">
    <source>
        <dbReference type="ARBA" id="ARBA00023125"/>
    </source>
</evidence>
<dbReference type="AlphaFoldDB" id="A0A3B0TN40"/>
<evidence type="ECO:0000256" key="1">
    <source>
        <dbReference type="ARBA" id="ARBA00009437"/>
    </source>
</evidence>
<dbReference type="Gene3D" id="1.10.10.10">
    <property type="entry name" value="Winged helix-like DNA-binding domain superfamily/Winged helix DNA-binding domain"/>
    <property type="match status" value="1"/>
</dbReference>
<keyword evidence="2" id="KW-0805">Transcription regulation</keyword>
<reference evidence="6" key="1">
    <citation type="submission" date="2018-06" db="EMBL/GenBank/DDBJ databases">
        <authorList>
            <person name="Zhirakovskaya E."/>
        </authorList>
    </citation>
    <scope>NUCLEOTIDE SEQUENCE</scope>
</reference>
<comment type="similarity">
    <text evidence="1">Belongs to the LysR transcriptional regulatory family.</text>
</comment>
<feature type="non-terminal residue" evidence="6">
    <location>
        <position position="114"/>
    </location>
</feature>
<name>A0A3B0TN40_9ZZZZ</name>
<evidence type="ECO:0000313" key="6">
    <source>
        <dbReference type="EMBL" id="VAW18070.1"/>
    </source>
</evidence>
<organism evidence="6">
    <name type="scientific">hydrothermal vent metagenome</name>
    <dbReference type="NCBI Taxonomy" id="652676"/>
    <lineage>
        <taxon>unclassified sequences</taxon>
        <taxon>metagenomes</taxon>
        <taxon>ecological metagenomes</taxon>
    </lineage>
</organism>
<accession>A0A3B0TN40</accession>
<dbReference type="GO" id="GO:0000976">
    <property type="term" value="F:transcription cis-regulatory region binding"/>
    <property type="evidence" value="ECO:0007669"/>
    <property type="project" value="TreeGrafter"/>
</dbReference>
<evidence type="ECO:0000256" key="4">
    <source>
        <dbReference type="ARBA" id="ARBA00023163"/>
    </source>
</evidence>
<sequence>MPNENLNTSANLNTSESLNIRHLRAFREVARCKSVSLAAKNAHLSQPAVTQAIGNLSKTLGVVLFERRSDGMFVSEIGAAFLDRVDRALEHLKIGARETARLGQRQQGAGFAHF</sequence>
<dbReference type="InterPro" id="IPR000847">
    <property type="entry name" value="LysR_HTH_N"/>
</dbReference>
<dbReference type="PRINTS" id="PR00039">
    <property type="entry name" value="HTHLYSR"/>
</dbReference>
<keyword evidence="4" id="KW-0804">Transcription</keyword>
<dbReference type="EMBL" id="UOEQ01000162">
    <property type="protein sequence ID" value="VAW18070.1"/>
    <property type="molecule type" value="Genomic_DNA"/>
</dbReference>
<dbReference type="PROSITE" id="PS50931">
    <property type="entry name" value="HTH_LYSR"/>
    <property type="match status" value="1"/>
</dbReference>
<protein>
    <recommendedName>
        <fullName evidence="5">HTH lysR-type domain-containing protein</fullName>
    </recommendedName>
</protein>